<keyword evidence="3" id="KW-1185">Reference proteome</keyword>
<reference evidence="2 3" key="1">
    <citation type="submission" date="2019-10" db="EMBL/GenBank/DDBJ databases">
        <title>Actinomadura rubteroloni sp. nov. and Actinomadura macrotermitis sp. nov., isolated from the gut of fungus growing-termite Macrotermes natalensis.</title>
        <authorList>
            <person name="Benndorf R."/>
            <person name="Martin K."/>
            <person name="Kuefner M."/>
            <person name="De Beer W."/>
            <person name="Kaster A.-K."/>
            <person name="Vollmers J."/>
            <person name="Poulsen M."/>
            <person name="Beemelmanns C."/>
        </authorList>
    </citation>
    <scope>NUCLEOTIDE SEQUENCE [LARGE SCALE GENOMIC DNA]</scope>
    <source>
        <strain evidence="2 3">RB68</strain>
    </source>
</reference>
<accession>A0A7K0BXE2</accession>
<dbReference type="InterPro" id="IPR004360">
    <property type="entry name" value="Glyas_Fos-R_dOase_dom"/>
</dbReference>
<organism evidence="2 3">
    <name type="scientific">Actinomadura macrotermitis</name>
    <dbReference type="NCBI Taxonomy" id="2585200"/>
    <lineage>
        <taxon>Bacteria</taxon>
        <taxon>Bacillati</taxon>
        <taxon>Actinomycetota</taxon>
        <taxon>Actinomycetes</taxon>
        <taxon>Streptosporangiales</taxon>
        <taxon>Thermomonosporaceae</taxon>
        <taxon>Actinomadura</taxon>
    </lineage>
</organism>
<sequence>MSGTPGITQVATVGIGVTDQQKALDFYVGELGFEVRRDVPFGEGRWIEVAPPGAATTIALVPAGVPGGIRLATRDAGADHARLRERGVDVDAEVLRLGAGVPPMFGVRDPDGNALILIETS</sequence>
<dbReference type="Pfam" id="PF00903">
    <property type="entry name" value="Glyoxalase"/>
    <property type="match status" value="1"/>
</dbReference>
<evidence type="ECO:0000313" key="3">
    <source>
        <dbReference type="Proteomes" id="UP000487268"/>
    </source>
</evidence>
<dbReference type="SUPFAM" id="SSF54593">
    <property type="entry name" value="Glyoxalase/Bleomycin resistance protein/Dihydroxybiphenyl dioxygenase"/>
    <property type="match status" value="1"/>
</dbReference>
<evidence type="ECO:0000313" key="2">
    <source>
        <dbReference type="EMBL" id="MQY05324.1"/>
    </source>
</evidence>
<dbReference type="PANTHER" id="PTHR36437:SF2">
    <property type="entry name" value="GLYOXALASE_BLEOMYCIN RESISTANCE PROTEIN_DIOXYGENASE"/>
    <property type="match status" value="1"/>
</dbReference>
<gene>
    <name evidence="2" type="ORF">ACRB68_33970</name>
</gene>
<dbReference type="EMBL" id="WEGH01000002">
    <property type="protein sequence ID" value="MQY05324.1"/>
    <property type="molecule type" value="Genomic_DNA"/>
</dbReference>
<dbReference type="Proteomes" id="UP000487268">
    <property type="component" value="Unassembled WGS sequence"/>
</dbReference>
<feature type="domain" description="VOC" evidence="1">
    <location>
        <begin position="6"/>
        <end position="120"/>
    </location>
</feature>
<dbReference type="PROSITE" id="PS51819">
    <property type="entry name" value="VOC"/>
    <property type="match status" value="1"/>
</dbReference>
<proteinExistence type="predicted"/>
<comment type="caution">
    <text evidence="2">The sequence shown here is derived from an EMBL/GenBank/DDBJ whole genome shotgun (WGS) entry which is preliminary data.</text>
</comment>
<dbReference type="InterPro" id="IPR037523">
    <property type="entry name" value="VOC_core"/>
</dbReference>
<dbReference type="AlphaFoldDB" id="A0A7K0BXE2"/>
<evidence type="ECO:0000259" key="1">
    <source>
        <dbReference type="PROSITE" id="PS51819"/>
    </source>
</evidence>
<dbReference type="PANTHER" id="PTHR36437">
    <property type="entry name" value="GLYOXALASE/BLEOMYCIN RESISTANCE PROTEIN/DIOXYGENASE"/>
    <property type="match status" value="1"/>
</dbReference>
<dbReference type="RefSeq" id="WP_153533395.1">
    <property type="nucleotide sequence ID" value="NZ_WEGH01000002.1"/>
</dbReference>
<dbReference type="OrthoDB" id="9794917at2"/>
<name>A0A7K0BXE2_9ACTN</name>
<protein>
    <recommendedName>
        <fullName evidence="1">VOC domain-containing protein</fullName>
    </recommendedName>
</protein>
<dbReference type="Gene3D" id="3.10.180.10">
    <property type="entry name" value="2,3-Dihydroxybiphenyl 1,2-Dioxygenase, domain 1"/>
    <property type="match status" value="1"/>
</dbReference>
<dbReference type="InterPro" id="IPR029068">
    <property type="entry name" value="Glyas_Bleomycin-R_OHBP_Dase"/>
</dbReference>